<reference evidence="1 2" key="1">
    <citation type="submission" date="2023-01" db="EMBL/GenBank/DDBJ databases">
        <title>Halorubrum ezzemoulense from Santa Pola, Spain.</title>
        <authorList>
            <person name="Feng Y."/>
            <person name="Louyakis A.S."/>
            <person name="Gogarten J.P."/>
        </authorList>
    </citation>
    <scope>NUCLEOTIDE SEQUENCE [LARGE SCALE GENOMIC DNA]</scope>
    <source>
        <strain evidence="1 2">AMM015</strain>
    </source>
</reference>
<dbReference type="PANTHER" id="PTHR43284">
    <property type="entry name" value="ASPARAGINE SYNTHETASE (GLUTAMINE-HYDROLYZING)"/>
    <property type="match status" value="1"/>
</dbReference>
<organism evidence="1 2">
    <name type="scientific">Halorubrum ezzemoulense</name>
    <name type="common">Halorubrum chaoviator</name>
    <dbReference type="NCBI Taxonomy" id="337243"/>
    <lineage>
        <taxon>Archaea</taxon>
        <taxon>Methanobacteriati</taxon>
        <taxon>Methanobacteriota</taxon>
        <taxon>Stenosarchaea group</taxon>
        <taxon>Halobacteria</taxon>
        <taxon>Halobacteriales</taxon>
        <taxon>Haloferacaceae</taxon>
        <taxon>Halorubrum</taxon>
    </lineage>
</organism>
<protein>
    <recommendedName>
        <fullName evidence="3">Asparagine synthetase domain-containing protein</fullName>
    </recommendedName>
</protein>
<accession>A0ABT4Z5A8</accession>
<evidence type="ECO:0008006" key="3">
    <source>
        <dbReference type="Google" id="ProtNLM"/>
    </source>
</evidence>
<evidence type="ECO:0000313" key="1">
    <source>
        <dbReference type="EMBL" id="MDB2293249.1"/>
    </source>
</evidence>
<comment type="caution">
    <text evidence="1">The sequence shown here is derived from an EMBL/GenBank/DDBJ whole genome shotgun (WGS) entry which is preliminary data.</text>
</comment>
<dbReference type="Gene3D" id="3.40.50.620">
    <property type="entry name" value="HUPs"/>
    <property type="match status" value="1"/>
</dbReference>
<gene>
    <name evidence="1" type="ORF">PM085_13300</name>
</gene>
<dbReference type="InterPro" id="IPR014729">
    <property type="entry name" value="Rossmann-like_a/b/a_fold"/>
</dbReference>
<dbReference type="SUPFAM" id="SSF56235">
    <property type="entry name" value="N-terminal nucleophile aminohydrolases (Ntn hydrolases)"/>
    <property type="match status" value="1"/>
</dbReference>
<dbReference type="InterPro" id="IPR051786">
    <property type="entry name" value="ASN_synthetase/amidase"/>
</dbReference>
<keyword evidence="2" id="KW-1185">Reference proteome</keyword>
<name>A0ABT4Z5A8_HALEZ</name>
<dbReference type="EMBL" id="JAQLUK010000015">
    <property type="protein sequence ID" value="MDB2293249.1"/>
    <property type="molecule type" value="Genomic_DNA"/>
</dbReference>
<dbReference type="SUPFAM" id="SSF52402">
    <property type="entry name" value="Adenine nucleotide alpha hydrolases-like"/>
    <property type="match status" value="1"/>
</dbReference>
<proteinExistence type="predicted"/>
<dbReference type="RefSeq" id="WP_271970384.1">
    <property type="nucleotide sequence ID" value="NZ_JAQLUK010000015.1"/>
</dbReference>
<dbReference type="Gene3D" id="3.60.20.10">
    <property type="entry name" value="Glutamine Phosphoribosylpyrophosphate, subunit 1, domain 1"/>
    <property type="match status" value="1"/>
</dbReference>
<sequence>MPGLSLKYKRSSNNANFKLMLDSLLYLDRYSKKILYNSDFVSLGATGYKSYPIARIETNSLFIVLEGYLYQSENTRETITTVADAIVQANKKEVREWLSNRDGEFLITVIEKESENVYILNDPLGRLPYYMMENNHSLLASRELGFILDNVDADMDSQGVAETLLFGYPLGNRTLYDGVDQVEPGSLVSIKKDSVAVEQVYCPRIDTKQNHDRSVEENAEQLATLFSRACKSRSDLGGRNVISLSGGLDSRAIAACFSANNLSFVASTFDRADGRHSDEVIVAEKVMSILGGEWKQFDIPQNTGKQMSELLQMKRGMNFLDMGYIHRFFDGIIDEYGPDLKYFAGDGGDKIFPPLSLKQFSGPEDVAEHILTSQNRFDVGTVEELTGYPRSKLKSSVMERIQSYPGDNPTQKYAQFLFWERGRKWVLHGEDRNRYFFWTPAPFYSLPLVEYAMSVPDKQKKRNKLYRAMLQNLSPDIVEVEYANVGSSIDSIEYKLKQVAFDLASRYPFIRNIAVDMIKDKKNKKYNKNVASIFRTQSEKLDQNDCVISTSNLKEISENREKYNRNQVYYLLSVTSSVELLRDGMTVLDEKQDIKFE</sequence>
<dbReference type="InterPro" id="IPR029055">
    <property type="entry name" value="Ntn_hydrolases_N"/>
</dbReference>
<dbReference type="Proteomes" id="UP001210528">
    <property type="component" value="Unassembled WGS sequence"/>
</dbReference>
<evidence type="ECO:0000313" key="2">
    <source>
        <dbReference type="Proteomes" id="UP001210528"/>
    </source>
</evidence>
<dbReference type="PANTHER" id="PTHR43284:SF1">
    <property type="entry name" value="ASPARAGINE SYNTHETASE"/>
    <property type="match status" value="1"/>
</dbReference>